<organism evidence="4 5">
    <name type="scientific">Couchioplanes caeruleus</name>
    <dbReference type="NCBI Taxonomy" id="56438"/>
    <lineage>
        <taxon>Bacteria</taxon>
        <taxon>Bacillati</taxon>
        <taxon>Actinomycetota</taxon>
        <taxon>Actinomycetes</taxon>
        <taxon>Micromonosporales</taxon>
        <taxon>Micromonosporaceae</taxon>
        <taxon>Couchioplanes</taxon>
    </lineage>
</organism>
<feature type="transmembrane region" description="Helical" evidence="2">
    <location>
        <begin position="443"/>
        <end position="460"/>
    </location>
</feature>
<gene>
    <name evidence="4" type="ORF">EDD30_6998</name>
</gene>
<feature type="transmembrane region" description="Helical" evidence="2">
    <location>
        <begin position="493"/>
        <end position="512"/>
    </location>
</feature>
<dbReference type="CDD" id="cd01949">
    <property type="entry name" value="GGDEF"/>
    <property type="match status" value="2"/>
</dbReference>
<dbReference type="Proteomes" id="UP000271683">
    <property type="component" value="Unassembled WGS sequence"/>
</dbReference>
<dbReference type="InterPro" id="IPR029787">
    <property type="entry name" value="Nucleotide_cyclase"/>
</dbReference>
<dbReference type="EMBL" id="RJKL01000001">
    <property type="protein sequence ID" value="ROP33938.1"/>
    <property type="molecule type" value="Genomic_DNA"/>
</dbReference>
<protein>
    <submittedName>
        <fullName evidence="4">Diguanylate cyclase (GGDEF)-like protein</fullName>
    </submittedName>
</protein>
<dbReference type="PROSITE" id="PS50887">
    <property type="entry name" value="GGDEF"/>
    <property type="match status" value="2"/>
</dbReference>
<dbReference type="RefSeq" id="WP_123678678.1">
    <property type="nucleotide sequence ID" value="NZ_RJKL01000001.1"/>
</dbReference>
<feature type="domain" description="GGDEF" evidence="3">
    <location>
        <begin position="211"/>
        <end position="337"/>
    </location>
</feature>
<keyword evidence="2" id="KW-0812">Transmembrane</keyword>
<accession>A0A3N1GUQ6</accession>
<dbReference type="InterPro" id="IPR000160">
    <property type="entry name" value="GGDEF_dom"/>
</dbReference>
<dbReference type="SUPFAM" id="SSF55073">
    <property type="entry name" value="Nucleotide cyclase"/>
    <property type="match status" value="2"/>
</dbReference>
<feature type="transmembrane region" description="Helical" evidence="2">
    <location>
        <begin position="20"/>
        <end position="37"/>
    </location>
</feature>
<evidence type="ECO:0000256" key="1">
    <source>
        <dbReference type="SAM" id="MobiDB-lite"/>
    </source>
</evidence>
<dbReference type="Gene3D" id="3.30.70.270">
    <property type="match status" value="2"/>
</dbReference>
<dbReference type="Pfam" id="PF00990">
    <property type="entry name" value="GGDEF"/>
    <property type="match status" value="2"/>
</dbReference>
<feature type="transmembrane region" description="Helical" evidence="2">
    <location>
        <begin position="111"/>
        <end position="135"/>
    </location>
</feature>
<feature type="transmembrane region" description="Helical" evidence="2">
    <location>
        <begin position="389"/>
        <end position="408"/>
    </location>
</feature>
<dbReference type="PANTHER" id="PTHR45138:SF9">
    <property type="entry name" value="DIGUANYLATE CYCLASE DGCM-RELATED"/>
    <property type="match status" value="1"/>
</dbReference>
<dbReference type="PANTHER" id="PTHR45138">
    <property type="entry name" value="REGULATORY COMPONENTS OF SENSORY TRANSDUCTION SYSTEM"/>
    <property type="match status" value="1"/>
</dbReference>
<keyword evidence="2" id="KW-1133">Transmembrane helix</keyword>
<evidence type="ECO:0000313" key="4">
    <source>
        <dbReference type="EMBL" id="ROP33938.1"/>
    </source>
</evidence>
<feature type="transmembrane region" description="Helical" evidence="2">
    <location>
        <begin position="46"/>
        <end position="69"/>
    </location>
</feature>
<dbReference type="NCBIfam" id="TIGR00254">
    <property type="entry name" value="GGDEF"/>
    <property type="match status" value="2"/>
</dbReference>
<evidence type="ECO:0000256" key="2">
    <source>
        <dbReference type="SAM" id="Phobius"/>
    </source>
</evidence>
<feature type="transmembrane region" description="Helical" evidence="2">
    <location>
        <begin position="75"/>
        <end position="99"/>
    </location>
</feature>
<evidence type="ECO:0000313" key="5">
    <source>
        <dbReference type="Proteomes" id="UP000271683"/>
    </source>
</evidence>
<dbReference type="InterPro" id="IPR043128">
    <property type="entry name" value="Rev_trsase/Diguanyl_cyclase"/>
</dbReference>
<feature type="transmembrane region" description="Helical" evidence="2">
    <location>
        <begin position="363"/>
        <end position="383"/>
    </location>
</feature>
<keyword evidence="2" id="KW-0472">Membrane</keyword>
<feature type="transmembrane region" description="Helical" evidence="2">
    <location>
        <begin position="467"/>
        <end position="487"/>
    </location>
</feature>
<feature type="transmembrane region" description="Helical" evidence="2">
    <location>
        <begin position="420"/>
        <end position="437"/>
    </location>
</feature>
<reference evidence="4 5" key="1">
    <citation type="submission" date="2018-11" db="EMBL/GenBank/DDBJ databases">
        <title>Sequencing the genomes of 1000 actinobacteria strains.</title>
        <authorList>
            <person name="Klenk H.-P."/>
        </authorList>
    </citation>
    <scope>NUCLEOTIDE SEQUENCE [LARGE SCALE GENOMIC DNA]</scope>
    <source>
        <strain evidence="4 5">DSM 43634</strain>
    </source>
</reference>
<dbReference type="InterPro" id="IPR050469">
    <property type="entry name" value="Diguanylate_Cyclase"/>
</dbReference>
<dbReference type="AlphaFoldDB" id="A0A3N1GUQ6"/>
<dbReference type="SMART" id="SM00267">
    <property type="entry name" value="GGDEF"/>
    <property type="match status" value="2"/>
</dbReference>
<dbReference type="GO" id="GO:0052621">
    <property type="term" value="F:diguanylate cyclase activity"/>
    <property type="evidence" value="ECO:0007669"/>
    <property type="project" value="TreeGrafter"/>
</dbReference>
<dbReference type="OrthoDB" id="23692at2"/>
<feature type="transmembrane region" description="Helical" evidence="2">
    <location>
        <begin position="147"/>
        <end position="164"/>
    </location>
</feature>
<proteinExistence type="predicted"/>
<comment type="caution">
    <text evidence="4">The sequence shown here is derived from an EMBL/GenBank/DDBJ whole genome shotgun (WGS) entry which is preliminary data.</text>
</comment>
<evidence type="ECO:0000259" key="3">
    <source>
        <dbReference type="PROSITE" id="PS50887"/>
    </source>
</evidence>
<sequence>MLPSASSGSACPRQGRIRASALRTLLVPAAALVYVLGTPDGQHRGLMLTVILAMAAVGLFPLLAAPALASSRLRVPVQIFAVVVITIGTSGLALLDGGVTSPLGALELYQLTFLAVVLPARLFVPMALLCLAGYATVAVAGSAAPAGFAWVFVCTYGGVAWLAMRHTSALASMRQRLALVSQIDALTGCLNRRGFDERLEAEFAAAARRGERVTLLLADLDRFKEVNDRHGHRAGDDLLAWTGRTLARRVRDGDGVGRIGGDEFAAVLVDADAADAQSVVDRLRTDLDPVSPASLGYASYPDDGDTLEALRQLADERVYADKLARHTGTESRTPAARPPVPAHPCSTPAISGSERRRRSVTDGGRLAVSVSAVGLGYVLLFAGGHPHRVGMGVLLATCCVLGTAVVAAADRLSRSAGLRAWMAAFGLVELLCSAFIVALSGGATTALAVGLLAPLPLIALSTPPRVGVPLVGVTCGFYVAVGFLVGATSPWHVAMHLGGTIALAVACGLQGAEAGRQRRRLTRLSRTDALTNTLNRRGFEERFAAEIAGADSAVSLLIIDLDRFKEVNDRHGHAAGDELLAWVAETLRATTQPSDVVGRLGGDEFVVLLASADAASAADRLKEALAVRTAASIGTARLGVHGQDFETLYAHADAELYTQKRRRTAAA</sequence>
<feature type="region of interest" description="Disordered" evidence="1">
    <location>
        <begin position="326"/>
        <end position="360"/>
    </location>
</feature>
<feature type="domain" description="GGDEF" evidence="3">
    <location>
        <begin position="552"/>
        <end position="667"/>
    </location>
</feature>
<name>A0A3N1GUQ6_9ACTN</name>